<dbReference type="AlphaFoldDB" id="A0ABD5TVH4"/>
<organism evidence="1 2">
    <name type="scientific">Halopelagius fulvigenes</name>
    <dbReference type="NCBI Taxonomy" id="1198324"/>
    <lineage>
        <taxon>Archaea</taxon>
        <taxon>Methanobacteriati</taxon>
        <taxon>Methanobacteriota</taxon>
        <taxon>Stenosarchaea group</taxon>
        <taxon>Halobacteria</taxon>
        <taxon>Halobacteriales</taxon>
        <taxon>Haloferacaceae</taxon>
    </lineage>
</organism>
<sequence>MSNPSPHPNVSVEAVTPESSANRTVTVEFLYLDRERCERCGDTEASLREAVDAAATPLDELGVDIALRYVHVESEADARRVRLETSPTVRIDGRDVQPNYRESECDSCGELCDCDIRCGEDGIGCRVWSYRGEEYEAAPVGLLLAAILRAAVGADSPVRPDAPHRLPENLRNFFGGDAEADAAEERRTSCC</sequence>
<comment type="caution">
    <text evidence="1">The sequence shown here is derived from an EMBL/GenBank/DDBJ whole genome shotgun (WGS) entry which is preliminary data.</text>
</comment>
<keyword evidence="2" id="KW-1185">Reference proteome</keyword>
<dbReference type="InterPro" id="IPR021219">
    <property type="entry name" value="DUF2703"/>
</dbReference>
<dbReference type="Pfam" id="PF10865">
    <property type="entry name" value="DUF2703"/>
    <property type="match status" value="1"/>
</dbReference>
<accession>A0ABD5TVH4</accession>
<proteinExistence type="predicted"/>
<dbReference type="Proteomes" id="UP001596408">
    <property type="component" value="Unassembled WGS sequence"/>
</dbReference>
<gene>
    <name evidence="1" type="ORF">ACFQEV_05960</name>
</gene>
<name>A0ABD5TVH4_9EURY</name>
<evidence type="ECO:0000313" key="1">
    <source>
        <dbReference type="EMBL" id="MFC6824540.1"/>
    </source>
</evidence>
<dbReference type="EMBL" id="JBHSXH010000009">
    <property type="protein sequence ID" value="MFC6824540.1"/>
    <property type="molecule type" value="Genomic_DNA"/>
</dbReference>
<dbReference type="RefSeq" id="WP_379693604.1">
    <property type="nucleotide sequence ID" value="NZ_JBHSXH010000009.1"/>
</dbReference>
<reference evidence="1 2" key="1">
    <citation type="journal article" date="2019" name="Int. J. Syst. Evol. Microbiol.">
        <title>The Global Catalogue of Microorganisms (GCM) 10K type strain sequencing project: providing services to taxonomists for standard genome sequencing and annotation.</title>
        <authorList>
            <consortium name="The Broad Institute Genomics Platform"/>
            <consortium name="The Broad Institute Genome Sequencing Center for Infectious Disease"/>
            <person name="Wu L."/>
            <person name="Ma J."/>
        </authorList>
    </citation>
    <scope>NUCLEOTIDE SEQUENCE [LARGE SCALE GENOMIC DNA]</scope>
    <source>
        <strain evidence="1 2">YIM 94188</strain>
    </source>
</reference>
<evidence type="ECO:0000313" key="2">
    <source>
        <dbReference type="Proteomes" id="UP001596408"/>
    </source>
</evidence>
<protein>
    <submittedName>
        <fullName evidence="1">DUF2703 domain-containing protein</fullName>
    </submittedName>
</protein>